<dbReference type="PANTHER" id="PTHR30288">
    <property type="entry name" value="FLAGELLAR CAP/ASSEMBLY PROTEIN FLID"/>
    <property type="match status" value="1"/>
</dbReference>
<dbReference type="EMBL" id="DVOD01000004">
    <property type="protein sequence ID" value="HIU91571.1"/>
    <property type="molecule type" value="Genomic_DNA"/>
</dbReference>
<gene>
    <name evidence="2" type="primary">fliD</name>
    <name evidence="2" type="ORF">IAD26_00405</name>
</gene>
<dbReference type="AlphaFoldDB" id="A0A9D1SR01"/>
<evidence type="ECO:0000313" key="3">
    <source>
        <dbReference type="Proteomes" id="UP000886748"/>
    </source>
</evidence>
<feature type="non-terminal residue" evidence="2">
    <location>
        <position position="1"/>
    </location>
</feature>
<keyword evidence="2" id="KW-0282">Flagellum</keyword>
<name>A0A9D1SR01_9CLOT</name>
<evidence type="ECO:0000313" key="2">
    <source>
        <dbReference type="EMBL" id="HIU91571.1"/>
    </source>
</evidence>
<dbReference type="Proteomes" id="UP000886748">
    <property type="component" value="Unassembled WGS sequence"/>
</dbReference>
<feature type="domain" description="Flagellar hook-associated protein 2 C-terminal" evidence="1">
    <location>
        <begin position="6"/>
        <end position="244"/>
    </location>
</feature>
<dbReference type="InterPro" id="IPR010809">
    <property type="entry name" value="FliD_C"/>
</dbReference>
<dbReference type="GO" id="GO:0007155">
    <property type="term" value="P:cell adhesion"/>
    <property type="evidence" value="ECO:0007669"/>
    <property type="project" value="InterPro"/>
</dbReference>
<dbReference type="GO" id="GO:0071973">
    <property type="term" value="P:bacterial-type flagellum-dependent cell motility"/>
    <property type="evidence" value="ECO:0007669"/>
    <property type="project" value="TreeGrafter"/>
</dbReference>
<reference evidence="2" key="2">
    <citation type="journal article" date="2021" name="PeerJ">
        <title>Extensive microbial diversity within the chicken gut microbiome revealed by metagenomics and culture.</title>
        <authorList>
            <person name="Gilroy R."/>
            <person name="Ravi A."/>
            <person name="Getino M."/>
            <person name="Pursley I."/>
            <person name="Horton D.L."/>
            <person name="Alikhan N.F."/>
            <person name="Baker D."/>
            <person name="Gharbi K."/>
            <person name="Hall N."/>
            <person name="Watson M."/>
            <person name="Adriaenssens E.M."/>
            <person name="Foster-Nyarko E."/>
            <person name="Jarju S."/>
            <person name="Secka A."/>
            <person name="Antonio M."/>
            <person name="Oren A."/>
            <person name="Chaudhuri R.R."/>
            <person name="La Ragione R."/>
            <person name="Hildebrand F."/>
            <person name="Pallen M.J."/>
        </authorList>
    </citation>
    <scope>NUCLEOTIDE SEQUENCE</scope>
    <source>
        <strain evidence="2">CHK154-7741</strain>
    </source>
</reference>
<reference evidence="2" key="1">
    <citation type="submission" date="2020-10" db="EMBL/GenBank/DDBJ databases">
        <authorList>
            <person name="Gilroy R."/>
        </authorList>
    </citation>
    <scope>NUCLEOTIDE SEQUENCE</scope>
    <source>
        <strain evidence="2">CHK154-7741</strain>
    </source>
</reference>
<proteinExistence type="predicted"/>
<sequence length="261" mass="28423">DRMSFGSNAEYSIDGIRKTASSNILSSDDTGILGLSLELLTTTDGEPVTLDIERDYDSEAPLTALQEFVEAFNKLIKDTDTNTDGENGGILTGENNLVTIRNNLRSMITSPIDNPGVYRSLADIGITTGAPGLDVSADTTQLVIDKDKFIEAFEKSPGSVKALLVGDNTGGTTVTGIMQEVQEKLKPALDAKGGYFTARSESLSSQISNLSDKIDKKQEYVYTYQERLTKQFNYMDQMIAQMNAQFSQMQQQLKSIGVEVG</sequence>
<keyword evidence="2" id="KW-0966">Cell projection</keyword>
<keyword evidence="2" id="KW-0969">Cilium</keyword>
<dbReference type="Pfam" id="PF07195">
    <property type="entry name" value="FliD_C"/>
    <property type="match status" value="1"/>
</dbReference>
<dbReference type="GO" id="GO:0009421">
    <property type="term" value="C:bacterial-type flagellum filament cap"/>
    <property type="evidence" value="ECO:0007669"/>
    <property type="project" value="InterPro"/>
</dbReference>
<evidence type="ECO:0000259" key="1">
    <source>
        <dbReference type="Pfam" id="PF07195"/>
    </source>
</evidence>
<comment type="caution">
    <text evidence="2">The sequence shown here is derived from an EMBL/GenBank/DDBJ whole genome shotgun (WGS) entry which is preliminary data.</text>
</comment>
<protein>
    <submittedName>
        <fullName evidence="2">Flagellar filament capping protein FliD</fullName>
    </submittedName>
</protein>
<dbReference type="InterPro" id="IPR040026">
    <property type="entry name" value="FliD"/>
</dbReference>
<accession>A0A9D1SR01</accession>
<organism evidence="2 3">
    <name type="scientific">Candidatus Limenecus avicola</name>
    <dbReference type="NCBI Taxonomy" id="2840847"/>
    <lineage>
        <taxon>Bacteria</taxon>
        <taxon>Bacillati</taxon>
        <taxon>Bacillota</taxon>
        <taxon>Clostridia</taxon>
        <taxon>Eubacteriales</taxon>
        <taxon>Clostridiaceae</taxon>
        <taxon>Clostridiaceae incertae sedis</taxon>
        <taxon>Candidatus Limenecus</taxon>
    </lineage>
</organism>
<dbReference type="PANTHER" id="PTHR30288:SF0">
    <property type="entry name" value="FLAGELLAR HOOK-ASSOCIATED PROTEIN 2"/>
    <property type="match status" value="1"/>
</dbReference>